<proteinExistence type="predicted"/>
<reference evidence="1" key="1">
    <citation type="submission" date="2022-05" db="EMBL/GenBank/DDBJ databases">
        <authorList>
            <person name="Pankratov T."/>
        </authorList>
    </citation>
    <scope>NUCLEOTIDE SEQUENCE</scope>
    <source>
        <strain evidence="1">BP6-180914</strain>
    </source>
</reference>
<dbReference type="Proteomes" id="UP001165667">
    <property type="component" value="Unassembled WGS sequence"/>
</dbReference>
<feature type="non-terminal residue" evidence="1">
    <location>
        <position position="1"/>
    </location>
</feature>
<protein>
    <submittedName>
        <fullName evidence="1">ISAzo13 family transposase</fullName>
    </submittedName>
</protein>
<evidence type="ECO:0000313" key="1">
    <source>
        <dbReference type="EMBL" id="MCW6513288.1"/>
    </source>
</evidence>
<comment type="caution">
    <text evidence="1">The sequence shown here is derived from an EMBL/GenBank/DDBJ whole genome shotgun (WGS) entry which is preliminary data.</text>
</comment>
<organism evidence="1 2">
    <name type="scientific">Lichenifustis flavocetrariae</name>
    <dbReference type="NCBI Taxonomy" id="2949735"/>
    <lineage>
        <taxon>Bacteria</taxon>
        <taxon>Pseudomonadati</taxon>
        <taxon>Pseudomonadota</taxon>
        <taxon>Alphaproteobacteria</taxon>
        <taxon>Hyphomicrobiales</taxon>
        <taxon>Lichenihabitantaceae</taxon>
        <taxon>Lichenifustis</taxon>
    </lineage>
</organism>
<accession>A0AA41Z5E8</accession>
<dbReference type="Pfam" id="PF07592">
    <property type="entry name" value="DDE_Tnp_ISAZ013"/>
    <property type="match status" value="1"/>
</dbReference>
<evidence type="ECO:0000313" key="2">
    <source>
        <dbReference type="Proteomes" id="UP001165667"/>
    </source>
</evidence>
<keyword evidence="2" id="KW-1185">Reference proteome</keyword>
<dbReference type="RefSeq" id="WP_282589660.1">
    <property type="nucleotide sequence ID" value="NZ_JAMOIM010000153.1"/>
</dbReference>
<dbReference type="AlphaFoldDB" id="A0AA41Z5E8"/>
<name>A0AA41Z5E8_9HYPH</name>
<sequence length="295" mass="33172">CKSISQLTRALVAKSHRVGRTLVRELLHRQKFSLQSNQKTREGDSHPDRDAQFRHLNESVRAALAAGEPVISVDTKKKELVGDFKNGGREWRPQGRPEQVRVHDFLIKDLGRAVPYGIYDLASNAGWISVGMSGDTSAFAVQTIRRWWQDIGQARYPRATRLTITADGGGSNGSRVRLWKRELQRLATEIGLDIVVHHLPPGTSKWNAIEHRLFSFISMNWRAKPLVSYRVIIDLISATTTETGLTVHCELDSNAYPKGTIVSDREMATLPITRDPFHGDWNYTIHPSSNSNQSS</sequence>
<dbReference type="InterPro" id="IPR011518">
    <property type="entry name" value="Transposase_36"/>
</dbReference>
<dbReference type="NCBIfam" id="NF033519">
    <property type="entry name" value="transpos_ISAzo13"/>
    <property type="match status" value="1"/>
</dbReference>
<gene>
    <name evidence="1" type="ORF">M8523_36290</name>
</gene>
<dbReference type="EMBL" id="JAMOIM010000153">
    <property type="protein sequence ID" value="MCW6513288.1"/>
    <property type="molecule type" value="Genomic_DNA"/>
</dbReference>